<feature type="repeat" description="PPR" evidence="2">
    <location>
        <begin position="400"/>
        <end position="435"/>
    </location>
</feature>
<feature type="repeat" description="PPR" evidence="2">
    <location>
        <begin position="638"/>
        <end position="672"/>
    </location>
</feature>
<dbReference type="Proteomes" id="UP000694930">
    <property type="component" value="Chromosome 3"/>
</dbReference>
<dbReference type="GeneID" id="107014888"/>
<sequence length="852" mass="95115">MLEVVSLFEPIAQPLPLQPPNDSFNFRASKLSFNKSNLPRRRDFSPPISTEQASFSPLDDDFVSSSSFASVLDSCKCPNLGKQVHAQALKNGFHGHEFVETKLLQMYGKCGCFDDAVQLFDKMLERNLYSWNAVINVYLSNGLSKEAFECFRQVRFEELELEFFLFPVVLKICCGYGGVELGKQLHGTVIKYGFASNVYVGNALIDMYGKCGSLDNAKEVLNKMSKRDCVSWNSVITAFAANGMLSEALQVFNKMSDEDHVAPNFISWSALVGGFSQNGYDEEAIEYLYRMQVAGFQPNAQTLASVLPACGRLQMLHLGKEIHGYLTRNELMSNSFVVNGLIDVYRRCGDMESALLIFSMYSMKNDVSYNTMLVGYFENGEISKAQELFYQMEHEGKCEDIISWNSMISGYVNNFIFNEALIMFQKVMQKEEIEADSFTLGSALAACADMGLLRRGKEIHSYAIGRGLQTDPFVGGALVELYSKCLDVGAAQKAFDEVNERDIPTWNALISGYARSNDMVSVESTLEKMKADGFDPNIYTWNSIIAGHVENAHNESALQLFLDMQSSGLRPDIYTIGTILPACSRLATLDRGKQIHAYAIRFGYDSNTYIGSAVVDMYAKCGCVKHARLAYDNIKKYNLVTENAMLTAYAMHGHGEEGIVFFRRMLDNGFIPDDITFLSALSSCVHAGLVETGLEFFNLMRSYNVKPTLKHYTCMVDLLSRTGKINEALKVVNEMTLDPDTVIWGALLGGCIIHGNLEVGEIAANKLIKLEPGNTGNHVMLANLYASVGRWGDLAKIRQLINERKMHKNPGCSWLEDKGEIHVFVACDTSHQKTDEIYEMLNILTSQIRAEN</sequence>
<dbReference type="InterPro" id="IPR046848">
    <property type="entry name" value="E_motif"/>
</dbReference>
<feature type="repeat" description="PPR" evidence="2">
    <location>
        <begin position="673"/>
        <end position="707"/>
    </location>
</feature>
<accession>A0ABM1GFR5</accession>
<dbReference type="Pfam" id="PF13041">
    <property type="entry name" value="PPR_2"/>
    <property type="match status" value="1"/>
</dbReference>
<feature type="repeat" description="PPR" evidence="2">
    <location>
        <begin position="228"/>
        <end position="262"/>
    </location>
</feature>
<dbReference type="PANTHER" id="PTHR47926:SF386">
    <property type="entry name" value="PENTATRICOPEPTIDE REPEAT-CONTAINING PROTEIN"/>
    <property type="match status" value="1"/>
</dbReference>
<evidence type="ECO:0000256" key="1">
    <source>
        <dbReference type="ARBA" id="ARBA00022737"/>
    </source>
</evidence>
<evidence type="ECO:0000313" key="3">
    <source>
        <dbReference type="Proteomes" id="UP000694930"/>
    </source>
</evidence>
<keyword evidence="3" id="KW-1185">Reference proteome</keyword>
<dbReference type="Pfam" id="PF20431">
    <property type="entry name" value="E_motif"/>
    <property type="match status" value="1"/>
</dbReference>
<feature type="repeat" description="PPR" evidence="2">
    <location>
        <begin position="365"/>
        <end position="399"/>
    </location>
</feature>
<organism evidence="3 4">
    <name type="scientific">Solanum pennellii</name>
    <name type="common">Tomato</name>
    <name type="synonym">Lycopersicon pennellii</name>
    <dbReference type="NCBI Taxonomy" id="28526"/>
    <lineage>
        <taxon>Eukaryota</taxon>
        <taxon>Viridiplantae</taxon>
        <taxon>Streptophyta</taxon>
        <taxon>Embryophyta</taxon>
        <taxon>Tracheophyta</taxon>
        <taxon>Spermatophyta</taxon>
        <taxon>Magnoliopsida</taxon>
        <taxon>eudicotyledons</taxon>
        <taxon>Gunneridae</taxon>
        <taxon>Pentapetalae</taxon>
        <taxon>asterids</taxon>
        <taxon>lamiids</taxon>
        <taxon>Solanales</taxon>
        <taxon>Solanaceae</taxon>
        <taxon>Solanoideae</taxon>
        <taxon>Solaneae</taxon>
        <taxon>Solanum</taxon>
        <taxon>Solanum subgen. Lycopersicon</taxon>
    </lineage>
</organism>
<keyword evidence="1" id="KW-0677">Repeat</keyword>
<dbReference type="PANTHER" id="PTHR47926">
    <property type="entry name" value="PENTATRICOPEPTIDE REPEAT-CONTAINING PROTEIN"/>
    <property type="match status" value="1"/>
</dbReference>
<dbReference type="SUPFAM" id="SSF81901">
    <property type="entry name" value="HCP-like"/>
    <property type="match status" value="1"/>
</dbReference>
<proteinExistence type="predicted"/>
<dbReference type="PROSITE" id="PS51375">
    <property type="entry name" value="PPR"/>
    <property type="match status" value="10"/>
</dbReference>
<dbReference type="InterPro" id="IPR046960">
    <property type="entry name" value="PPR_At4g14850-like_plant"/>
</dbReference>
<evidence type="ECO:0000313" key="4">
    <source>
        <dbReference type="RefSeq" id="XP_015070487.1"/>
    </source>
</evidence>
<reference evidence="4" key="2">
    <citation type="submission" date="2025-08" db="UniProtKB">
        <authorList>
            <consortium name="RefSeq"/>
        </authorList>
    </citation>
    <scope>IDENTIFICATION</scope>
</reference>
<feature type="repeat" description="PPR" evidence="2">
    <location>
        <begin position="127"/>
        <end position="161"/>
    </location>
</feature>
<dbReference type="Gene3D" id="1.25.40.10">
    <property type="entry name" value="Tetratricopeptide repeat domain"/>
    <property type="match status" value="5"/>
</dbReference>
<dbReference type="InterPro" id="IPR011990">
    <property type="entry name" value="TPR-like_helical_dom_sf"/>
</dbReference>
<dbReference type="InterPro" id="IPR002885">
    <property type="entry name" value="PPR_rpt"/>
</dbReference>
<reference evidence="3" key="1">
    <citation type="journal article" date="2014" name="Nat. Genet.">
        <title>The genome of the stress-tolerant wild tomato species Solanum pennellii.</title>
        <authorList>
            <person name="Bolger A."/>
            <person name="Scossa F."/>
            <person name="Bolger M.E."/>
            <person name="Lanz C."/>
            <person name="Maumus F."/>
            <person name="Tohge T."/>
            <person name="Quesneville H."/>
            <person name="Alseekh S."/>
            <person name="Sorensen I."/>
            <person name="Lichtenstein G."/>
            <person name="Fich E.A."/>
            <person name="Conte M."/>
            <person name="Keller H."/>
            <person name="Schneeberger K."/>
            <person name="Schwacke R."/>
            <person name="Ofner I."/>
            <person name="Vrebalov J."/>
            <person name="Xu Y."/>
            <person name="Osorio S."/>
            <person name="Aflitos S.A."/>
            <person name="Schijlen E."/>
            <person name="Jimenez-Gomez J.M."/>
            <person name="Ryngajllo M."/>
            <person name="Kimura S."/>
            <person name="Kumar R."/>
            <person name="Koenig D."/>
            <person name="Headland L.R."/>
            <person name="Maloof J.N."/>
            <person name="Sinha N."/>
            <person name="van Ham R.C."/>
            <person name="Lankhorst R.K."/>
            <person name="Mao L."/>
            <person name="Vogel A."/>
            <person name="Arsova B."/>
            <person name="Panstruga R."/>
            <person name="Fei Z."/>
            <person name="Rose J.K."/>
            <person name="Zamir D."/>
            <person name="Carrari F."/>
            <person name="Giovannoni J.J."/>
            <person name="Weigel D."/>
            <person name="Usadel B."/>
            <person name="Fernie A.R."/>
        </authorList>
    </citation>
    <scope>NUCLEOTIDE SEQUENCE [LARGE SCALE GENOMIC DNA]</scope>
    <source>
        <strain evidence="3">cv. LA0716</strain>
    </source>
</reference>
<protein>
    <submittedName>
        <fullName evidence="4">Pentatricopeptide repeat-containing protein At2g13600-like</fullName>
    </submittedName>
</protein>
<feature type="repeat" description="PPR" evidence="2">
    <location>
        <begin position="502"/>
        <end position="536"/>
    </location>
</feature>
<dbReference type="NCBIfam" id="TIGR00756">
    <property type="entry name" value="PPR"/>
    <property type="match status" value="11"/>
</dbReference>
<gene>
    <name evidence="4" type="primary">LOC107014888</name>
</gene>
<feature type="repeat" description="PPR" evidence="2">
    <location>
        <begin position="537"/>
        <end position="571"/>
    </location>
</feature>
<dbReference type="RefSeq" id="XP_015070487.1">
    <property type="nucleotide sequence ID" value="XM_015215001.2"/>
</dbReference>
<feature type="repeat" description="PPR" evidence="2">
    <location>
        <begin position="197"/>
        <end position="227"/>
    </location>
</feature>
<feature type="repeat" description="PPR" evidence="2">
    <location>
        <begin position="264"/>
        <end position="298"/>
    </location>
</feature>
<name>A0ABM1GFR5_SOLPN</name>
<dbReference type="Pfam" id="PF01535">
    <property type="entry name" value="PPR"/>
    <property type="match status" value="12"/>
</dbReference>
<evidence type="ECO:0000256" key="2">
    <source>
        <dbReference type="PROSITE-ProRule" id="PRU00708"/>
    </source>
</evidence>